<sequence length="165" mass="18688">MQNHIFRPIPSLDHQPQPQNKEERLKVIIANLEQHHRDVRASIIAEARDKMEATREQTIAIDAMDLGGGDHVPDYTQLEANLKGAYVGGGDPCLPNMPALSFTEQGARDPELSIAQETMKQLEAYDKHAKRVRDYYTKALERQRGQRSTSGQIMESRDPRRRSAA</sequence>
<dbReference type="AlphaFoldDB" id="A0A4U0TTH7"/>
<keyword evidence="3" id="KW-1185">Reference proteome</keyword>
<name>A0A4U0TTH7_9PEZI</name>
<evidence type="ECO:0000313" key="2">
    <source>
        <dbReference type="EMBL" id="TKA25571.1"/>
    </source>
</evidence>
<dbReference type="OrthoDB" id="5420940at2759"/>
<organism evidence="2 3">
    <name type="scientific">Salinomyces thailandicus</name>
    <dbReference type="NCBI Taxonomy" id="706561"/>
    <lineage>
        <taxon>Eukaryota</taxon>
        <taxon>Fungi</taxon>
        <taxon>Dikarya</taxon>
        <taxon>Ascomycota</taxon>
        <taxon>Pezizomycotina</taxon>
        <taxon>Dothideomycetes</taxon>
        <taxon>Dothideomycetidae</taxon>
        <taxon>Mycosphaerellales</taxon>
        <taxon>Teratosphaeriaceae</taxon>
        <taxon>Salinomyces</taxon>
    </lineage>
</organism>
<comment type="caution">
    <text evidence="2">The sequence shown here is derived from an EMBL/GenBank/DDBJ whole genome shotgun (WGS) entry which is preliminary data.</text>
</comment>
<proteinExistence type="predicted"/>
<reference evidence="2 3" key="1">
    <citation type="submission" date="2017-03" db="EMBL/GenBank/DDBJ databases">
        <title>Genomes of endolithic fungi from Antarctica.</title>
        <authorList>
            <person name="Coleine C."/>
            <person name="Masonjones S."/>
            <person name="Stajich J.E."/>
        </authorList>
    </citation>
    <scope>NUCLEOTIDE SEQUENCE [LARGE SCALE GENOMIC DNA]</scope>
    <source>
        <strain evidence="2 3">CCFEE 6315</strain>
    </source>
</reference>
<dbReference type="EMBL" id="NAJL01000034">
    <property type="protein sequence ID" value="TKA25571.1"/>
    <property type="molecule type" value="Genomic_DNA"/>
</dbReference>
<dbReference type="Proteomes" id="UP000308549">
    <property type="component" value="Unassembled WGS sequence"/>
</dbReference>
<accession>A0A4U0TTH7</accession>
<protein>
    <submittedName>
        <fullName evidence="2">Uncharacterized protein</fullName>
    </submittedName>
</protein>
<gene>
    <name evidence="2" type="ORF">B0A50_05432</name>
</gene>
<feature type="region of interest" description="Disordered" evidence="1">
    <location>
        <begin position="137"/>
        <end position="165"/>
    </location>
</feature>
<evidence type="ECO:0000256" key="1">
    <source>
        <dbReference type="SAM" id="MobiDB-lite"/>
    </source>
</evidence>
<evidence type="ECO:0000313" key="3">
    <source>
        <dbReference type="Proteomes" id="UP000308549"/>
    </source>
</evidence>